<organism evidence="1 2">
    <name type="scientific">Christiangramia sediminicola</name>
    <dbReference type="NCBI Taxonomy" id="3073267"/>
    <lineage>
        <taxon>Bacteria</taxon>
        <taxon>Pseudomonadati</taxon>
        <taxon>Bacteroidota</taxon>
        <taxon>Flavobacteriia</taxon>
        <taxon>Flavobacteriales</taxon>
        <taxon>Flavobacteriaceae</taxon>
        <taxon>Christiangramia</taxon>
    </lineage>
</organism>
<keyword evidence="2" id="KW-1185">Reference proteome</keyword>
<reference evidence="2" key="1">
    <citation type="submission" date="2023-07" db="EMBL/GenBank/DDBJ databases">
        <title>Christiangramia sp. SM2212., a novel bacterium of the family Flavobacteriaceae isolated from the sea sediment.</title>
        <authorList>
            <person name="Wang J."/>
            <person name="Zhang X."/>
        </authorList>
    </citation>
    <scope>NUCLEOTIDE SEQUENCE [LARGE SCALE GENOMIC DNA]</scope>
    <source>
        <strain evidence="2">SM2212</strain>
    </source>
</reference>
<protein>
    <submittedName>
        <fullName evidence="1">Uncharacterized protein</fullName>
    </submittedName>
</protein>
<dbReference type="InterPro" id="IPR011042">
    <property type="entry name" value="6-blade_b-propeller_TolB-like"/>
</dbReference>
<evidence type="ECO:0000313" key="2">
    <source>
        <dbReference type="Proteomes" id="UP001257234"/>
    </source>
</evidence>
<dbReference type="Proteomes" id="UP001257234">
    <property type="component" value="Unassembled WGS sequence"/>
</dbReference>
<dbReference type="EMBL" id="JAVJIU010000002">
    <property type="protein sequence ID" value="MDR5589889.1"/>
    <property type="molecule type" value="Genomic_DNA"/>
</dbReference>
<evidence type="ECO:0000313" key="1">
    <source>
        <dbReference type="EMBL" id="MDR5589889.1"/>
    </source>
</evidence>
<dbReference type="SUPFAM" id="SSF101898">
    <property type="entry name" value="NHL repeat"/>
    <property type="match status" value="1"/>
</dbReference>
<dbReference type="SUPFAM" id="SSF63825">
    <property type="entry name" value="YWTD domain"/>
    <property type="match status" value="1"/>
</dbReference>
<sequence>MKNSNFKIAQFGLAIMFALFITSCSDDDDFMEGMDDDMPPMATCSDGMMNGDETGVDCGGSCAPCEVEAGRRAELYVTNNENGNISLYSVTGDSLVTFTTSATAAEGIYYDAANDVVVQASRSDMRLDAYSDISTLMEDTDVTAAYSSSADLESPRELAVNGSTYVVSDNGSNKFYEYTSDGNGFTLMNTVEVPFPVWGITFKGEDLYAVVDSSSDLAVFYDFEANVMDGMMNPSKRVTIEGIVRTHGLTYDGTDDVMIMTDIGDAENTTDDGAFHVIDDFSTKFDALSDGDVLTVDMQTRIAGASTMLGNPIDVAYDSEEDAIYISEIGNGKVLGFTGFGDGGDIAPTYSQDLTSASSIYFSSDETDGNTGMASSNMMTELYVTNNSNGNISVYDASGALIKSVMTDATAAEGIYYSATNDAVIQASRSGMMLEYYSGFSGAMDGGTVTADFTSDAELMSPREIAVYGDMVVVSDNDMHMFYVYSYDGSSFTLENTLDPGFNVWGITFKGDDLIAVVDNSSDIAVFNDFFDNNMDGMITADKRITIGGIVRTHGIDYSEADDVLVLTDIGDAANANTDGGFQVIQDFSTKLAAVSDGGMIAQSEQTRVSGLTTLLGNPIDIAYDHKTKTVFIAEVGNGKVLAFGDALNITGNVMPDLENDLTAASSLYLYNN</sequence>
<dbReference type="RefSeq" id="WP_309560776.1">
    <property type="nucleotide sequence ID" value="NZ_JAVJIU010000002.1"/>
</dbReference>
<name>A0ABU1ENC0_9FLAO</name>
<dbReference type="Gene3D" id="2.120.10.30">
    <property type="entry name" value="TolB, C-terminal domain"/>
    <property type="match status" value="2"/>
</dbReference>
<gene>
    <name evidence="1" type="ORF">RE431_04525</name>
</gene>
<proteinExistence type="predicted"/>
<accession>A0ABU1ENC0</accession>
<comment type="caution">
    <text evidence="1">The sequence shown here is derived from an EMBL/GenBank/DDBJ whole genome shotgun (WGS) entry which is preliminary data.</text>
</comment>
<dbReference type="PROSITE" id="PS51257">
    <property type="entry name" value="PROKAR_LIPOPROTEIN"/>
    <property type="match status" value="1"/>
</dbReference>